<sequence>CFQQSDANEAYVFWTRSGDFVYYNDNNGYRRLRRLRAILKNDSEDYQLRIQKILNYDDLSGNLKGLSR</sequence>
<proteinExistence type="predicted"/>
<evidence type="ECO:0000313" key="1">
    <source>
        <dbReference type="EMBL" id="GBB99877.1"/>
    </source>
</evidence>
<protein>
    <submittedName>
        <fullName evidence="1">Uncharacterized protein</fullName>
    </submittedName>
</protein>
<reference evidence="1 2" key="1">
    <citation type="submission" date="2017-11" db="EMBL/GenBank/DDBJ databases">
        <title>The genome of Rhizophagus clarus HR1 reveals common genetic basis of auxotrophy among arbuscular mycorrhizal fungi.</title>
        <authorList>
            <person name="Kobayashi Y."/>
        </authorList>
    </citation>
    <scope>NUCLEOTIDE SEQUENCE [LARGE SCALE GENOMIC DNA]</scope>
    <source>
        <strain evidence="1 2">HR1</strain>
    </source>
</reference>
<accession>A0A2Z6RBN8</accession>
<evidence type="ECO:0000313" key="2">
    <source>
        <dbReference type="Proteomes" id="UP000247702"/>
    </source>
</evidence>
<organism evidence="1 2">
    <name type="scientific">Rhizophagus clarus</name>
    <dbReference type="NCBI Taxonomy" id="94130"/>
    <lineage>
        <taxon>Eukaryota</taxon>
        <taxon>Fungi</taxon>
        <taxon>Fungi incertae sedis</taxon>
        <taxon>Mucoromycota</taxon>
        <taxon>Glomeromycotina</taxon>
        <taxon>Glomeromycetes</taxon>
        <taxon>Glomerales</taxon>
        <taxon>Glomeraceae</taxon>
        <taxon>Rhizophagus</taxon>
    </lineage>
</organism>
<comment type="caution">
    <text evidence="1">The sequence shown here is derived from an EMBL/GenBank/DDBJ whole genome shotgun (WGS) entry which is preliminary data.</text>
</comment>
<keyword evidence="2" id="KW-1185">Reference proteome</keyword>
<dbReference type="STRING" id="94130.A0A2Z6RBN8"/>
<dbReference type="EMBL" id="BEXD01002959">
    <property type="protein sequence ID" value="GBB99877.1"/>
    <property type="molecule type" value="Genomic_DNA"/>
</dbReference>
<name>A0A2Z6RBN8_9GLOM</name>
<dbReference type="Proteomes" id="UP000247702">
    <property type="component" value="Unassembled WGS sequence"/>
</dbReference>
<dbReference type="AlphaFoldDB" id="A0A2Z6RBN8"/>
<gene>
    <name evidence="1" type="ORF">RclHR1_36610001</name>
</gene>
<feature type="non-terminal residue" evidence="1">
    <location>
        <position position="1"/>
    </location>
</feature>